<dbReference type="AlphaFoldDB" id="B9G1B6"/>
<sequence length="59" mass="6688">MVVSVAATDSDTAQPVQYSTFFASRYVRDPLPRLVLSTTTTTSFHLSRHQLLSLLIFHY</sequence>
<protein>
    <submittedName>
        <fullName evidence="1">Uncharacterized protein</fullName>
    </submittedName>
</protein>
<reference evidence="1" key="2">
    <citation type="submission" date="2008-12" db="EMBL/GenBank/DDBJ databases">
        <title>Improved gene annotation of the rice (Oryza sativa) genomes.</title>
        <authorList>
            <person name="Wang J."/>
            <person name="Li R."/>
            <person name="Fan W."/>
            <person name="Huang Q."/>
            <person name="Zhang J."/>
            <person name="Zhou Y."/>
            <person name="Hu Y."/>
            <person name="Zi S."/>
            <person name="Li J."/>
            <person name="Ni P."/>
            <person name="Zheng H."/>
            <person name="Zhang Y."/>
            <person name="Zhao M."/>
            <person name="Hao Q."/>
            <person name="McDermott J."/>
            <person name="Samudrala R."/>
            <person name="Kristiansen K."/>
            <person name="Wong G.K.-S."/>
        </authorList>
    </citation>
    <scope>NUCLEOTIDE SEQUENCE</scope>
</reference>
<gene>
    <name evidence="1" type="ORF">OsJ_27611</name>
</gene>
<dbReference type="EMBL" id="CM000145">
    <property type="protein sequence ID" value="EEE68833.1"/>
    <property type="molecule type" value="Genomic_DNA"/>
</dbReference>
<accession>B9G1B6</accession>
<dbReference type="Proteomes" id="UP000007752">
    <property type="component" value="Chromosome 8"/>
</dbReference>
<proteinExistence type="predicted"/>
<name>B9G1B6_ORYSJ</name>
<reference evidence="1" key="1">
    <citation type="journal article" date="2005" name="PLoS Biol.">
        <title>The genomes of Oryza sativa: a history of duplications.</title>
        <authorList>
            <person name="Yu J."/>
            <person name="Wang J."/>
            <person name="Lin W."/>
            <person name="Li S."/>
            <person name="Li H."/>
            <person name="Zhou J."/>
            <person name="Ni P."/>
            <person name="Dong W."/>
            <person name="Hu S."/>
            <person name="Zeng C."/>
            <person name="Zhang J."/>
            <person name="Zhang Y."/>
            <person name="Li R."/>
            <person name="Xu Z."/>
            <person name="Li S."/>
            <person name="Li X."/>
            <person name="Zheng H."/>
            <person name="Cong L."/>
            <person name="Lin L."/>
            <person name="Yin J."/>
            <person name="Geng J."/>
            <person name="Li G."/>
            <person name="Shi J."/>
            <person name="Liu J."/>
            <person name="Lv H."/>
            <person name="Li J."/>
            <person name="Wang J."/>
            <person name="Deng Y."/>
            <person name="Ran L."/>
            <person name="Shi X."/>
            <person name="Wang X."/>
            <person name="Wu Q."/>
            <person name="Li C."/>
            <person name="Ren X."/>
            <person name="Wang J."/>
            <person name="Wang X."/>
            <person name="Li D."/>
            <person name="Liu D."/>
            <person name="Zhang X."/>
            <person name="Ji Z."/>
            <person name="Zhao W."/>
            <person name="Sun Y."/>
            <person name="Zhang Z."/>
            <person name="Bao J."/>
            <person name="Han Y."/>
            <person name="Dong L."/>
            <person name="Ji J."/>
            <person name="Chen P."/>
            <person name="Wu S."/>
            <person name="Liu J."/>
            <person name="Xiao Y."/>
            <person name="Bu D."/>
            <person name="Tan J."/>
            <person name="Yang L."/>
            <person name="Ye C."/>
            <person name="Zhang J."/>
            <person name="Xu J."/>
            <person name="Zhou Y."/>
            <person name="Yu Y."/>
            <person name="Zhang B."/>
            <person name="Zhuang S."/>
            <person name="Wei H."/>
            <person name="Liu B."/>
            <person name="Lei M."/>
            <person name="Yu H."/>
            <person name="Li Y."/>
            <person name="Xu H."/>
            <person name="Wei S."/>
            <person name="He X."/>
            <person name="Fang L."/>
            <person name="Zhang Z."/>
            <person name="Zhang Y."/>
            <person name="Huang X."/>
            <person name="Su Z."/>
            <person name="Tong W."/>
            <person name="Li J."/>
            <person name="Tong Z."/>
            <person name="Li S."/>
            <person name="Ye J."/>
            <person name="Wang L."/>
            <person name="Fang L."/>
            <person name="Lei T."/>
            <person name="Chen C."/>
            <person name="Chen H."/>
            <person name="Xu Z."/>
            <person name="Li H."/>
            <person name="Huang H."/>
            <person name="Zhang F."/>
            <person name="Xu H."/>
            <person name="Li N."/>
            <person name="Zhao C."/>
            <person name="Li S."/>
            <person name="Dong L."/>
            <person name="Huang Y."/>
            <person name="Li L."/>
            <person name="Xi Y."/>
            <person name="Qi Q."/>
            <person name="Li W."/>
            <person name="Zhang B."/>
            <person name="Hu W."/>
            <person name="Zhang Y."/>
            <person name="Tian X."/>
            <person name="Jiao Y."/>
            <person name="Liang X."/>
            <person name="Jin J."/>
            <person name="Gao L."/>
            <person name="Zheng W."/>
            <person name="Hao B."/>
            <person name="Liu S."/>
            <person name="Wang W."/>
            <person name="Yuan L."/>
            <person name="Cao M."/>
            <person name="McDermott J."/>
            <person name="Samudrala R."/>
            <person name="Wang J."/>
            <person name="Wong G.K."/>
            <person name="Yang H."/>
        </authorList>
    </citation>
    <scope>NUCLEOTIDE SEQUENCE [LARGE SCALE GENOMIC DNA]</scope>
</reference>
<organism evidence="1">
    <name type="scientific">Oryza sativa subsp. japonica</name>
    <name type="common">Rice</name>
    <dbReference type="NCBI Taxonomy" id="39947"/>
    <lineage>
        <taxon>Eukaryota</taxon>
        <taxon>Viridiplantae</taxon>
        <taxon>Streptophyta</taxon>
        <taxon>Embryophyta</taxon>
        <taxon>Tracheophyta</taxon>
        <taxon>Spermatophyta</taxon>
        <taxon>Magnoliopsida</taxon>
        <taxon>Liliopsida</taxon>
        <taxon>Poales</taxon>
        <taxon>Poaceae</taxon>
        <taxon>BOP clade</taxon>
        <taxon>Oryzoideae</taxon>
        <taxon>Oryzeae</taxon>
        <taxon>Oryzinae</taxon>
        <taxon>Oryza</taxon>
        <taxon>Oryza sativa</taxon>
    </lineage>
</organism>
<evidence type="ECO:0000313" key="1">
    <source>
        <dbReference type="EMBL" id="EEE68833.1"/>
    </source>
</evidence>